<gene>
    <name evidence="6" type="primary">rnp3</name>
    <name evidence="8" type="ORF">HNP94_001503</name>
    <name evidence="9" type="ORF">HNP96_001374</name>
    <name evidence="7" type="ORF">MMJJ_06020</name>
</gene>
<evidence type="ECO:0000256" key="5">
    <source>
        <dbReference type="ARBA" id="ARBA00022801"/>
    </source>
</evidence>
<comment type="subcellular location">
    <subcellularLocation>
        <location evidence="6">Cytoplasm</location>
    </subcellularLocation>
</comment>
<comment type="catalytic activity">
    <reaction evidence="6">
        <text>Endonucleolytic cleavage of RNA, removing 5'-extranucleotides from tRNA precursor.</text>
        <dbReference type="EC" id="3.1.26.5"/>
    </reaction>
</comment>
<evidence type="ECO:0000313" key="12">
    <source>
        <dbReference type="Proteomes" id="UP000590564"/>
    </source>
</evidence>
<keyword evidence="1 6" id="KW-0963">Cytoplasm</keyword>
<evidence type="ECO:0000256" key="1">
    <source>
        <dbReference type="ARBA" id="ARBA00022490"/>
    </source>
</evidence>
<reference evidence="9 12" key="3">
    <citation type="submission" date="2020-08" db="EMBL/GenBank/DDBJ databases">
        <title>Genomic Encyclopedia of Type Strains, Phase IV (KMG-V): Genome sequencing to study the core and pangenomes of soil and plant-associated prokaryotes.</title>
        <authorList>
            <person name="Whitman W."/>
        </authorList>
    </citation>
    <scope>NUCLEOTIDE SEQUENCE [LARGE SCALE GENOMIC DNA]</scope>
    <source>
        <strain evidence="8 11">C13</strain>
        <strain evidence="9 12">D1</strain>
    </source>
</reference>
<evidence type="ECO:0000256" key="6">
    <source>
        <dbReference type="HAMAP-Rule" id="MF_00756"/>
    </source>
</evidence>
<dbReference type="InterPro" id="IPR016195">
    <property type="entry name" value="Pol/histidinol_Pase-like"/>
</dbReference>
<dbReference type="AlphaFoldDB" id="A0A2L1C9F6"/>
<keyword evidence="5 6" id="KW-0378">Hydrolase</keyword>
<dbReference type="SUPFAM" id="SSF89550">
    <property type="entry name" value="PHP domain-like"/>
    <property type="match status" value="1"/>
</dbReference>
<proteinExistence type="inferred from homology"/>
<evidence type="ECO:0000256" key="2">
    <source>
        <dbReference type="ARBA" id="ARBA00022694"/>
    </source>
</evidence>
<evidence type="ECO:0000313" key="11">
    <source>
        <dbReference type="Proteomes" id="UP000567099"/>
    </source>
</evidence>
<dbReference type="GO" id="GO:0004526">
    <property type="term" value="F:ribonuclease P activity"/>
    <property type="evidence" value="ECO:0007669"/>
    <property type="project" value="UniProtKB-UniRule"/>
</dbReference>
<name>A0A2L1C9F6_METMI</name>
<comment type="subunit">
    <text evidence="6">Consists of a catalytic RNA component and at least 4-5 protein subunits.</text>
</comment>
<dbReference type="Proteomes" id="UP000590564">
    <property type="component" value="Unassembled WGS sequence"/>
</dbReference>
<evidence type="ECO:0000256" key="3">
    <source>
        <dbReference type="ARBA" id="ARBA00022722"/>
    </source>
</evidence>
<evidence type="ECO:0000313" key="9">
    <source>
        <dbReference type="EMBL" id="MBB6497331.1"/>
    </source>
</evidence>
<sequence>MLEGIFDINHIFDEEGIKTLKRFGWDGSVAVQNHNEYSEEKINTAVEYGENCEFKVYSGVKISTKNQNEMEKAVKKYRNKVDILLVEGGDVKINRRVLEMNDVDILSTPELNRMDNGLDHILARLGSTNRVAVELNFGNLLKSKNYDRSKILWAFQRNLKLAKKYDTPVVISSGANDIYGIKALGDLRGFLNTIADPLYSKKIIETTSKIIDYRLYLKNKNVLMPGLEIVEE</sequence>
<reference evidence="10" key="1">
    <citation type="journal article" date="2018" name="Genome Announc.">
        <title>Complete Genome Sequence of the Methanococcus maripaludis Type Strain JJ (DSM 2067), a Model for Selenoprotein Synthesis in Archaea.</title>
        <authorList>
            <person name="Poehlein A."/>
            <person name="Heym D."/>
            <person name="Quitzke V."/>
            <person name="Fersch J."/>
            <person name="Daniel R."/>
            <person name="Rother M."/>
        </authorList>
    </citation>
    <scope>NUCLEOTIDE SEQUENCE [LARGE SCALE GENOMIC DNA]</scope>
    <source>
        <strain evidence="10">DSM 2067</strain>
    </source>
</reference>
<reference evidence="7" key="2">
    <citation type="submission" date="2018-02" db="EMBL/GenBank/DDBJ databases">
        <title>Complete genome sequence of the Methanococcus maripaludis type strain JJ (DSM 2067), a model for selenoprotein synthesis in Archaea.</title>
        <authorList>
            <person name="Poehlein A."/>
            <person name="Heym D."/>
            <person name="Quitzke V."/>
            <person name="Fersch J."/>
            <person name="Daniel R."/>
            <person name="Rother M."/>
        </authorList>
    </citation>
    <scope>NUCLEOTIDE SEQUENCE [LARGE SCALE GENOMIC DNA]</scope>
    <source>
        <strain evidence="7">DSM 2067</strain>
    </source>
</reference>
<evidence type="ECO:0000313" key="8">
    <source>
        <dbReference type="EMBL" id="MBA2864481.1"/>
    </source>
</evidence>
<dbReference type="Gene3D" id="3.20.20.140">
    <property type="entry name" value="Metal-dependent hydrolases"/>
    <property type="match status" value="1"/>
</dbReference>
<comment type="function">
    <text evidence="6">Part of ribonuclease P, a protein complex that generates mature tRNA molecules by cleaving their 5'-ends.</text>
</comment>
<dbReference type="GO" id="GO:0001682">
    <property type="term" value="P:tRNA 5'-leader removal"/>
    <property type="evidence" value="ECO:0007669"/>
    <property type="project" value="UniProtKB-UniRule"/>
</dbReference>
<dbReference type="InterPro" id="IPR002738">
    <property type="entry name" value="RNase_P_p30"/>
</dbReference>
<keyword evidence="3 6" id="KW-0540">Nuclease</keyword>
<dbReference type="Proteomes" id="UP000239462">
    <property type="component" value="Chromosome"/>
</dbReference>
<evidence type="ECO:0000313" key="10">
    <source>
        <dbReference type="Proteomes" id="UP000239462"/>
    </source>
</evidence>
<dbReference type="EMBL" id="JACDUO010000002">
    <property type="protein sequence ID" value="MBA2864481.1"/>
    <property type="molecule type" value="Genomic_DNA"/>
</dbReference>
<dbReference type="Proteomes" id="UP000567099">
    <property type="component" value="Unassembled WGS sequence"/>
</dbReference>
<dbReference type="Pfam" id="PF01876">
    <property type="entry name" value="RNase_P_p30"/>
    <property type="match status" value="1"/>
</dbReference>
<accession>A0A2L1C9F6</accession>
<dbReference type="GO" id="GO:0030677">
    <property type="term" value="C:ribonuclease P complex"/>
    <property type="evidence" value="ECO:0007669"/>
    <property type="project" value="UniProtKB-UniRule"/>
</dbReference>
<evidence type="ECO:0000313" key="7">
    <source>
        <dbReference type="EMBL" id="AVB76018.1"/>
    </source>
</evidence>
<dbReference type="KEGG" id="mmad:MMJJ_06020"/>
<dbReference type="NCBIfam" id="NF046108">
    <property type="entry name" value="RNaseP3Mthcoc"/>
    <property type="match status" value="1"/>
</dbReference>
<dbReference type="InterPro" id="IPR023539">
    <property type="entry name" value="RNase_P_comp-3_arc"/>
</dbReference>
<dbReference type="GO" id="GO:0005737">
    <property type="term" value="C:cytoplasm"/>
    <property type="evidence" value="ECO:0007669"/>
    <property type="project" value="UniProtKB-SubCell"/>
</dbReference>
<dbReference type="RefSeq" id="WP_104837623.1">
    <property type="nucleotide sequence ID" value="NZ_CP026606.1"/>
</dbReference>
<dbReference type="EC" id="3.1.26.5" evidence="6"/>
<protein>
    <recommendedName>
        <fullName evidence="6">Ribonuclease P protein component 3</fullName>
        <shortName evidence="6">RNase P component 3</shortName>
        <ecNumber evidence="6">3.1.26.5</ecNumber>
    </recommendedName>
    <alternativeName>
        <fullName evidence="6">Rpp30</fullName>
    </alternativeName>
</protein>
<evidence type="ECO:0000256" key="4">
    <source>
        <dbReference type="ARBA" id="ARBA00022759"/>
    </source>
</evidence>
<dbReference type="HAMAP" id="MF_00756">
    <property type="entry name" value="RNase_P_3"/>
    <property type="match status" value="1"/>
</dbReference>
<dbReference type="EMBL" id="JACHED010000003">
    <property type="protein sequence ID" value="MBB6497331.1"/>
    <property type="molecule type" value="Genomic_DNA"/>
</dbReference>
<dbReference type="GeneID" id="36101694"/>
<keyword evidence="4 6" id="KW-0255">Endonuclease</keyword>
<organism evidence="7 10">
    <name type="scientific">Methanococcus maripaludis</name>
    <name type="common">Methanococcus deltae</name>
    <dbReference type="NCBI Taxonomy" id="39152"/>
    <lineage>
        <taxon>Archaea</taxon>
        <taxon>Methanobacteriati</taxon>
        <taxon>Methanobacteriota</taxon>
        <taxon>Methanomada group</taxon>
        <taxon>Methanococci</taxon>
        <taxon>Methanococcales</taxon>
        <taxon>Methanococcaceae</taxon>
        <taxon>Methanococcus</taxon>
    </lineage>
</organism>
<keyword evidence="2 6" id="KW-0819">tRNA processing</keyword>
<comment type="similarity">
    <text evidence="6">Belongs to the eukaryotic/archaeal RNase P protein component 3 family.</text>
</comment>
<dbReference type="EMBL" id="CP026606">
    <property type="protein sequence ID" value="AVB76018.1"/>
    <property type="molecule type" value="Genomic_DNA"/>
</dbReference>